<accession>A0ABP3WYH9</accession>
<keyword evidence="4" id="KW-1185">Reference proteome</keyword>
<proteinExistence type="predicted"/>
<gene>
    <name evidence="3" type="ORF">GCM10009114_28610</name>
</gene>
<feature type="transmembrane region" description="Helical" evidence="1">
    <location>
        <begin position="12"/>
        <end position="29"/>
    </location>
</feature>
<keyword evidence="1" id="KW-0472">Membrane</keyword>
<evidence type="ECO:0000313" key="4">
    <source>
        <dbReference type="Proteomes" id="UP001500359"/>
    </source>
</evidence>
<dbReference type="EMBL" id="BAAAFD010000009">
    <property type="protein sequence ID" value="GAA0858559.1"/>
    <property type="molecule type" value="Genomic_DNA"/>
</dbReference>
<keyword evidence="1" id="KW-0812">Transmembrane</keyword>
<evidence type="ECO:0000256" key="1">
    <source>
        <dbReference type="SAM" id="Phobius"/>
    </source>
</evidence>
<dbReference type="InterPro" id="IPR021309">
    <property type="entry name" value="YgaP-like_TM"/>
</dbReference>
<organism evidence="3 4">
    <name type="scientific">Aliiglaciecola litoralis</name>
    <dbReference type="NCBI Taxonomy" id="582857"/>
    <lineage>
        <taxon>Bacteria</taxon>
        <taxon>Pseudomonadati</taxon>
        <taxon>Pseudomonadota</taxon>
        <taxon>Gammaproteobacteria</taxon>
        <taxon>Alteromonadales</taxon>
        <taxon>Alteromonadaceae</taxon>
        <taxon>Aliiglaciecola</taxon>
    </lineage>
</organism>
<dbReference type="Proteomes" id="UP001500359">
    <property type="component" value="Unassembled WGS sequence"/>
</dbReference>
<name>A0ABP3WYH9_9ALTE</name>
<comment type="caution">
    <text evidence="3">The sequence shown here is derived from an EMBL/GenBank/DDBJ whole genome shotgun (WGS) entry which is preliminary data.</text>
</comment>
<dbReference type="RefSeq" id="WP_343861147.1">
    <property type="nucleotide sequence ID" value="NZ_BAAAFD010000009.1"/>
</dbReference>
<evidence type="ECO:0000259" key="2">
    <source>
        <dbReference type="Pfam" id="PF11127"/>
    </source>
</evidence>
<protein>
    <recommendedName>
        <fullName evidence="2">Inner membrane protein YgaP-like transmembrane domain-containing protein</fullName>
    </recommendedName>
</protein>
<reference evidence="4" key="1">
    <citation type="journal article" date="2019" name="Int. J. Syst. Evol. Microbiol.">
        <title>The Global Catalogue of Microorganisms (GCM) 10K type strain sequencing project: providing services to taxonomists for standard genome sequencing and annotation.</title>
        <authorList>
            <consortium name="The Broad Institute Genomics Platform"/>
            <consortium name="The Broad Institute Genome Sequencing Center for Infectious Disease"/>
            <person name="Wu L."/>
            <person name="Ma J."/>
        </authorList>
    </citation>
    <scope>NUCLEOTIDE SEQUENCE [LARGE SCALE GENOMIC DNA]</scope>
    <source>
        <strain evidence="4">JCM 15896</strain>
    </source>
</reference>
<keyword evidence="1" id="KW-1133">Transmembrane helix</keyword>
<dbReference type="Pfam" id="PF11127">
    <property type="entry name" value="YgaP-like_TM"/>
    <property type="match status" value="1"/>
</dbReference>
<sequence length="75" mass="8202">MKQNVGILDTAIRSILACALLAISLEGFYSDTVNIILALLGTVLFVSSSFGVCLIYRILGIDTYPDFSDDSYHPR</sequence>
<feature type="domain" description="Inner membrane protein YgaP-like transmembrane" evidence="2">
    <location>
        <begin position="1"/>
        <end position="65"/>
    </location>
</feature>
<feature type="transmembrane region" description="Helical" evidence="1">
    <location>
        <begin position="35"/>
        <end position="59"/>
    </location>
</feature>
<evidence type="ECO:0000313" key="3">
    <source>
        <dbReference type="EMBL" id="GAA0858559.1"/>
    </source>
</evidence>